<name>K3VAH7_FUSPC</name>
<protein>
    <submittedName>
        <fullName evidence="2">Uncharacterized protein</fullName>
    </submittedName>
</protein>
<dbReference type="AlphaFoldDB" id="K3VAH7"/>
<gene>
    <name evidence="2" type="ORF">FPSE_09040</name>
</gene>
<keyword evidence="3" id="KW-1185">Reference proteome</keyword>
<dbReference type="RefSeq" id="XP_009260432.1">
    <property type="nucleotide sequence ID" value="XM_009262157.1"/>
</dbReference>
<proteinExistence type="predicted"/>
<evidence type="ECO:0000313" key="2">
    <source>
        <dbReference type="EMBL" id="EKJ70747.1"/>
    </source>
</evidence>
<comment type="caution">
    <text evidence="2">The sequence shown here is derived from an EMBL/GenBank/DDBJ whole genome shotgun (WGS) entry which is preliminary data.</text>
</comment>
<dbReference type="OrthoDB" id="5105430at2759"/>
<feature type="region of interest" description="Disordered" evidence="1">
    <location>
        <begin position="1"/>
        <end position="44"/>
    </location>
</feature>
<dbReference type="Proteomes" id="UP000007978">
    <property type="component" value="Chromosome 1"/>
</dbReference>
<reference evidence="2 3" key="1">
    <citation type="journal article" date="2012" name="PLoS Pathog.">
        <title>Comparative pathogenomics reveals horizontally acquired novel virulence genes in fungi infecting cereal hosts.</title>
        <authorList>
            <person name="Gardiner D.M."/>
            <person name="McDonald M.C."/>
            <person name="Covarelli L."/>
            <person name="Solomon P.S."/>
            <person name="Rusu A.G."/>
            <person name="Marshall M."/>
            <person name="Kazan K."/>
            <person name="Chakraborty S."/>
            <person name="McDonald B.A."/>
            <person name="Manners J.M."/>
        </authorList>
    </citation>
    <scope>NUCLEOTIDE SEQUENCE [LARGE SCALE GENOMIC DNA]</scope>
    <source>
        <strain evidence="2 3">CS3096</strain>
    </source>
</reference>
<feature type="compositionally biased region" description="Acidic residues" evidence="1">
    <location>
        <begin position="26"/>
        <end position="36"/>
    </location>
</feature>
<dbReference type="KEGG" id="fpu:FPSE_09040"/>
<dbReference type="GeneID" id="20367657"/>
<dbReference type="EMBL" id="AFNW01000304">
    <property type="protein sequence ID" value="EKJ70747.1"/>
    <property type="molecule type" value="Genomic_DNA"/>
</dbReference>
<accession>K3VAH7</accession>
<sequence length="412" mass="45771">MFESALQPPVDGPEAIQGAVYADPDLSYDQDDENPDFDPSIPNCDTDTENPITGTHNIEGHHAKYETKCPKALTDQIWKNKLQEMSTEELGSPKVKCIADLVVRVQSDYPGEKLITASASVRFLDILGEYLSRLLPALTTVHFDGRTTSVAVSTYRNCLKPPRGMLATGGIRDEIDWAFATQGIAYSTGQRHRSSNQVIQIRDVQASQFCIKDLATLDTTTESTDKRFFSEKLALVVGECLLRPASDMLSNREKKKPTATDLDKFDYSVHRCLGTKDTALIVAKIDAKQLNLYQLTNKVDGLCDTSSWEETASRISETLWSGQEIRQTSDLPTQEPSINLEDELQDKIMLALSLYTQTGSIDTQEQIAETTRESLGLFPESRNPSTEMNLQCIRLLGAGNMTKRTASKFIKA</sequence>
<evidence type="ECO:0000256" key="1">
    <source>
        <dbReference type="SAM" id="MobiDB-lite"/>
    </source>
</evidence>
<dbReference type="eggNOG" id="KOG4439">
    <property type="taxonomic scope" value="Eukaryota"/>
</dbReference>
<evidence type="ECO:0000313" key="3">
    <source>
        <dbReference type="Proteomes" id="UP000007978"/>
    </source>
</evidence>
<organism evidence="2 3">
    <name type="scientific">Fusarium pseudograminearum (strain CS3096)</name>
    <name type="common">Wheat and barley crown-rot fungus</name>
    <dbReference type="NCBI Taxonomy" id="1028729"/>
    <lineage>
        <taxon>Eukaryota</taxon>
        <taxon>Fungi</taxon>
        <taxon>Dikarya</taxon>
        <taxon>Ascomycota</taxon>
        <taxon>Pezizomycotina</taxon>
        <taxon>Sordariomycetes</taxon>
        <taxon>Hypocreomycetidae</taxon>
        <taxon>Hypocreales</taxon>
        <taxon>Nectriaceae</taxon>
        <taxon>Fusarium</taxon>
    </lineage>
</organism>
<dbReference type="HOGENOM" id="CLU_667387_0_0_1"/>